<organism evidence="1 2">
    <name type="scientific">Campylobacter rectus RM3267</name>
    <dbReference type="NCBI Taxonomy" id="553218"/>
    <lineage>
        <taxon>Bacteria</taxon>
        <taxon>Pseudomonadati</taxon>
        <taxon>Campylobacterota</taxon>
        <taxon>Epsilonproteobacteria</taxon>
        <taxon>Campylobacterales</taxon>
        <taxon>Campylobacteraceae</taxon>
        <taxon>Campylobacter</taxon>
    </lineage>
</organism>
<dbReference type="AlphaFoldDB" id="B9D2G9"/>
<evidence type="ECO:0000313" key="2">
    <source>
        <dbReference type="Proteomes" id="UP000003082"/>
    </source>
</evidence>
<gene>
    <name evidence="1" type="ORF">CAMRE0001_0402</name>
</gene>
<proteinExistence type="predicted"/>
<comment type="caution">
    <text evidence="1">The sequence shown here is derived from an EMBL/GenBank/DDBJ whole genome shotgun (WGS) entry which is preliminary data.</text>
</comment>
<dbReference type="Proteomes" id="UP000003082">
    <property type="component" value="Unassembled WGS sequence"/>
</dbReference>
<reference evidence="1 2" key="1">
    <citation type="submission" date="2008-08" db="EMBL/GenBank/DDBJ databases">
        <authorList>
            <person name="Madupu R."/>
            <person name="Durkin A.S."/>
            <person name="Torralba M."/>
            <person name="Methe B."/>
            <person name="Sutton G.G."/>
            <person name="Strausberg R.L."/>
            <person name="Nelson K.E."/>
        </authorList>
    </citation>
    <scope>NUCLEOTIDE SEQUENCE [LARGE SCALE GENOMIC DNA]</scope>
    <source>
        <strain evidence="1 2">RM3267</strain>
    </source>
</reference>
<name>B9D2G9_CAMRE</name>
<accession>B9D2G9</accession>
<dbReference type="EMBL" id="ACFU01000013">
    <property type="protein sequence ID" value="EEF13840.1"/>
    <property type="molecule type" value="Genomic_DNA"/>
</dbReference>
<keyword evidence="2" id="KW-1185">Reference proteome</keyword>
<evidence type="ECO:0000313" key="1">
    <source>
        <dbReference type="EMBL" id="EEF13840.1"/>
    </source>
</evidence>
<protein>
    <submittedName>
        <fullName evidence="1">Uncharacterized protein</fullName>
    </submittedName>
</protein>
<sequence>MAIIYKCVLVALSSKITISQSAKFKLFLQASFPVHCSNFAFASLRFLTLSIFFMLNASLKQGYLK</sequence>
<dbReference type="STRING" id="553218.CAMRE0001_0402"/>